<protein>
    <submittedName>
        <fullName evidence="2">Uncharacterized protein</fullName>
    </submittedName>
</protein>
<feature type="region of interest" description="Disordered" evidence="1">
    <location>
        <begin position="1"/>
        <end position="40"/>
    </location>
</feature>
<dbReference type="AlphaFoldDB" id="K9GYZ6"/>
<proteinExistence type="predicted"/>
<feature type="compositionally biased region" description="Polar residues" evidence="1">
    <location>
        <begin position="23"/>
        <end position="40"/>
    </location>
</feature>
<dbReference type="Proteomes" id="UP000009881">
    <property type="component" value="Unassembled WGS sequence"/>
</dbReference>
<dbReference type="RefSeq" id="WP_009540750.1">
    <property type="nucleotide sequence ID" value="NZ_ANHY01000010.1"/>
</dbReference>
<evidence type="ECO:0000313" key="3">
    <source>
        <dbReference type="Proteomes" id="UP000009881"/>
    </source>
</evidence>
<dbReference type="EMBL" id="ANHY01000010">
    <property type="protein sequence ID" value="EKV30009.1"/>
    <property type="molecule type" value="Genomic_DNA"/>
</dbReference>
<name>K9GYZ6_9PROT</name>
<reference evidence="2 3" key="1">
    <citation type="journal article" date="2013" name="Genome Announc.">
        <title>Draft Genome Sequence of an Alphaproteobacterium, Caenispirillum salinarum AK4(T), Isolated from a Solar Saltern.</title>
        <authorList>
            <person name="Khatri I."/>
            <person name="Singh A."/>
            <person name="Korpole S."/>
            <person name="Pinnaka A.K."/>
            <person name="Subramanian S."/>
        </authorList>
    </citation>
    <scope>NUCLEOTIDE SEQUENCE [LARGE SCALE GENOMIC DNA]</scope>
    <source>
        <strain evidence="2 3">AK4</strain>
    </source>
</reference>
<organism evidence="2 3">
    <name type="scientific">Caenispirillum salinarum AK4</name>
    <dbReference type="NCBI Taxonomy" id="1238182"/>
    <lineage>
        <taxon>Bacteria</taxon>
        <taxon>Pseudomonadati</taxon>
        <taxon>Pseudomonadota</taxon>
        <taxon>Alphaproteobacteria</taxon>
        <taxon>Rhodospirillales</taxon>
        <taxon>Novispirillaceae</taxon>
        <taxon>Caenispirillum</taxon>
    </lineage>
</organism>
<accession>K9GYZ6</accession>
<gene>
    <name evidence="2" type="ORF">C882_0090</name>
</gene>
<keyword evidence="3" id="KW-1185">Reference proteome</keyword>
<sequence>MAKHQIEPCPACGGEMRPVGESQDIQGSPATVESPSDTAVTTQTWKCTDCGATVEHTVDAETVDDTGITDSELRDRGMP</sequence>
<comment type="caution">
    <text evidence="2">The sequence shown here is derived from an EMBL/GenBank/DDBJ whole genome shotgun (WGS) entry which is preliminary data.</text>
</comment>
<evidence type="ECO:0000313" key="2">
    <source>
        <dbReference type="EMBL" id="EKV30009.1"/>
    </source>
</evidence>
<evidence type="ECO:0000256" key="1">
    <source>
        <dbReference type="SAM" id="MobiDB-lite"/>
    </source>
</evidence>